<dbReference type="Pfam" id="PF00339">
    <property type="entry name" value="Arrestin_N"/>
    <property type="match status" value="1"/>
</dbReference>
<dbReference type="AlphaFoldDB" id="A0A6A5WL12"/>
<evidence type="ECO:0000313" key="3">
    <source>
        <dbReference type="Proteomes" id="UP000799779"/>
    </source>
</evidence>
<sequence length="462" mass="51236">MDVSMKLDSCQAIFSNGDTVYGNVVVYCPATITLAKVTASLAGECTTSLIETSGILIKRKLYDRQIIVQDTNTIIPYSHSFDSPKHEPIRLGFGYHSFPFGLQVPWFIDPPACPPNSPIFQSIHEKRPKAKPGSRELPPSLSGRVKGVEISYRITIAVTIIQHMFKSTIRRTEDITVWPLDTRSLPSEPPCPVTYPSISEVQASILGPAVRLPDIQTKRNALVLPPPPMEPTHILITSRLPPSFSLTCRKEIQMHLSIQSLTPPKCNMYLQSFQMLLLGFTDIRAQRATHTEVSFWMIQSLSNLHLPMFSQSDNVNTEKVVDSALWKGKKLEDSVVPTFQTRNVSRRYELEILMGFQLRDDRSLPKKARMVFVQLRTPVHLGSGIWPGRMLSIENKSGDCGGDIVTSTHQYASRAYSDVDVVQGGVFSPGEAEITYDVSPLGTPPAYEEAVGAIVPAGFILG</sequence>
<dbReference type="InterPro" id="IPR011021">
    <property type="entry name" value="Arrestin-like_N"/>
</dbReference>
<gene>
    <name evidence="2" type="ORF">P154DRAFT_576704</name>
</gene>
<name>A0A6A5WL12_9PLEO</name>
<accession>A0A6A5WL12</accession>
<dbReference type="Proteomes" id="UP000799779">
    <property type="component" value="Unassembled WGS sequence"/>
</dbReference>
<organism evidence="2 3">
    <name type="scientific">Amniculicola lignicola CBS 123094</name>
    <dbReference type="NCBI Taxonomy" id="1392246"/>
    <lineage>
        <taxon>Eukaryota</taxon>
        <taxon>Fungi</taxon>
        <taxon>Dikarya</taxon>
        <taxon>Ascomycota</taxon>
        <taxon>Pezizomycotina</taxon>
        <taxon>Dothideomycetes</taxon>
        <taxon>Pleosporomycetidae</taxon>
        <taxon>Pleosporales</taxon>
        <taxon>Amniculicolaceae</taxon>
        <taxon>Amniculicola</taxon>
    </lineage>
</organism>
<dbReference type="CDD" id="cd22952">
    <property type="entry name" value="ART10-like"/>
    <property type="match status" value="1"/>
</dbReference>
<feature type="domain" description="Arrestin-like N-terminal" evidence="1">
    <location>
        <begin position="4"/>
        <end position="106"/>
    </location>
</feature>
<dbReference type="InterPro" id="IPR014752">
    <property type="entry name" value="Arrestin-like_C"/>
</dbReference>
<protein>
    <recommendedName>
        <fullName evidence="1">Arrestin-like N-terminal domain-containing protein</fullName>
    </recommendedName>
</protein>
<evidence type="ECO:0000313" key="2">
    <source>
        <dbReference type="EMBL" id="KAF1999785.1"/>
    </source>
</evidence>
<reference evidence="2" key="1">
    <citation type="journal article" date="2020" name="Stud. Mycol.">
        <title>101 Dothideomycetes genomes: a test case for predicting lifestyles and emergence of pathogens.</title>
        <authorList>
            <person name="Haridas S."/>
            <person name="Albert R."/>
            <person name="Binder M."/>
            <person name="Bloem J."/>
            <person name="Labutti K."/>
            <person name="Salamov A."/>
            <person name="Andreopoulos B."/>
            <person name="Baker S."/>
            <person name="Barry K."/>
            <person name="Bills G."/>
            <person name="Bluhm B."/>
            <person name="Cannon C."/>
            <person name="Castanera R."/>
            <person name="Culley D."/>
            <person name="Daum C."/>
            <person name="Ezra D."/>
            <person name="Gonzalez J."/>
            <person name="Henrissat B."/>
            <person name="Kuo A."/>
            <person name="Liang C."/>
            <person name="Lipzen A."/>
            <person name="Lutzoni F."/>
            <person name="Magnuson J."/>
            <person name="Mondo S."/>
            <person name="Nolan M."/>
            <person name="Ohm R."/>
            <person name="Pangilinan J."/>
            <person name="Park H.-J."/>
            <person name="Ramirez L."/>
            <person name="Alfaro M."/>
            <person name="Sun H."/>
            <person name="Tritt A."/>
            <person name="Yoshinaga Y."/>
            <person name="Zwiers L.-H."/>
            <person name="Turgeon B."/>
            <person name="Goodwin S."/>
            <person name="Spatafora J."/>
            <person name="Crous P."/>
            <person name="Grigoriev I."/>
        </authorList>
    </citation>
    <scope>NUCLEOTIDE SEQUENCE</scope>
    <source>
        <strain evidence="2">CBS 123094</strain>
    </source>
</reference>
<keyword evidence="3" id="KW-1185">Reference proteome</keyword>
<dbReference type="InterPro" id="IPR014756">
    <property type="entry name" value="Ig_E-set"/>
</dbReference>
<evidence type="ECO:0000259" key="1">
    <source>
        <dbReference type="Pfam" id="PF00339"/>
    </source>
</evidence>
<dbReference type="SUPFAM" id="SSF81296">
    <property type="entry name" value="E set domains"/>
    <property type="match status" value="1"/>
</dbReference>
<proteinExistence type="predicted"/>
<dbReference type="Gene3D" id="2.60.40.640">
    <property type="match status" value="1"/>
</dbReference>
<dbReference type="OrthoDB" id="3365616at2759"/>
<dbReference type="EMBL" id="ML977593">
    <property type="protein sequence ID" value="KAF1999785.1"/>
    <property type="molecule type" value="Genomic_DNA"/>
</dbReference>